<protein>
    <submittedName>
        <fullName evidence="2">BZIP domain-containing protein</fullName>
    </submittedName>
</protein>
<dbReference type="WBParaSite" id="JU765_v2.g13275.t1">
    <property type="protein sequence ID" value="JU765_v2.g13275.t1"/>
    <property type="gene ID" value="JU765_v2.g13275"/>
</dbReference>
<name>A0AC34Q5W3_9BILA</name>
<evidence type="ECO:0000313" key="2">
    <source>
        <dbReference type="WBParaSite" id="JU765_v2.g13275.t1"/>
    </source>
</evidence>
<sequence>MGRNIIILPAQPSKMPSTVLPRPLKLGMVSTNQRRVVYANNIPQQQTLPVTNAPATRKRTNQTAPVAPSSKRLATAPADDLNSIVELLEVDQPQSSGPRKRQNLNHLSAEERQQRRMMMNRIAAQTARDRKKARSEKLEDAVKQLIAETRYLRGKVVSLEKKLDEANRIIEQNRNSLPSPNATIFNDPQDTGTGIQGSTGMVAGCGADATFYEYNARDNQIDNNRCNGGNDMLQNIFSDKSFAEVADEIDLEELCKELLDDAFPNFENYEVQTPLTQVDDCMLSGTTTDYSQPKRITELPSPIQQFESTENLSDDCYLYEFTNLDNDTLCNNYLDFSDSYPFSCSCRKLFIYPTIMSLTNCFIPMYSILNSYF</sequence>
<organism evidence="1 2">
    <name type="scientific">Panagrolaimus sp. JU765</name>
    <dbReference type="NCBI Taxonomy" id="591449"/>
    <lineage>
        <taxon>Eukaryota</taxon>
        <taxon>Metazoa</taxon>
        <taxon>Ecdysozoa</taxon>
        <taxon>Nematoda</taxon>
        <taxon>Chromadorea</taxon>
        <taxon>Rhabditida</taxon>
        <taxon>Tylenchina</taxon>
        <taxon>Panagrolaimomorpha</taxon>
        <taxon>Panagrolaimoidea</taxon>
        <taxon>Panagrolaimidae</taxon>
        <taxon>Panagrolaimus</taxon>
    </lineage>
</organism>
<evidence type="ECO:0000313" key="1">
    <source>
        <dbReference type="Proteomes" id="UP000887576"/>
    </source>
</evidence>
<accession>A0AC34Q5W3</accession>
<proteinExistence type="predicted"/>
<dbReference type="Proteomes" id="UP000887576">
    <property type="component" value="Unplaced"/>
</dbReference>
<reference evidence="2" key="1">
    <citation type="submission" date="2022-11" db="UniProtKB">
        <authorList>
            <consortium name="WormBaseParasite"/>
        </authorList>
    </citation>
    <scope>IDENTIFICATION</scope>
</reference>